<feature type="non-terminal residue" evidence="5">
    <location>
        <position position="1"/>
    </location>
</feature>
<dbReference type="GO" id="GO:0042302">
    <property type="term" value="F:structural constituent of cuticle"/>
    <property type="evidence" value="ECO:0007669"/>
    <property type="project" value="InterPro"/>
</dbReference>
<evidence type="ECO:0000256" key="1">
    <source>
        <dbReference type="ARBA" id="ARBA00022737"/>
    </source>
</evidence>
<dbReference type="Proteomes" id="UP000230423">
    <property type="component" value="Unassembled WGS sequence"/>
</dbReference>
<evidence type="ECO:0000313" key="5">
    <source>
        <dbReference type="EMBL" id="PIO56457.1"/>
    </source>
</evidence>
<feature type="domain" description="Nematode cuticle collagen N-terminal" evidence="4">
    <location>
        <begin position="11"/>
        <end position="63"/>
    </location>
</feature>
<dbReference type="Pfam" id="PF01484">
    <property type="entry name" value="Col_cuticle_N"/>
    <property type="match status" value="1"/>
</dbReference>
<feature type="transmembrane region" description="Helical" evidence="3">
    <location>
        <begin position="12"/>
        <end position="35"/>
    </location>
</feature>
<evidence type="ECO:0000256" key="3">
    <source>
        <dbReference type="SAM" id="Phobius"/>
    </source>
</evidence>
<accession>A0A2G9TES7</accession>
<dbReference type="PANTHER" id="PTHR24637:SF385">
    <property type="entry name" value="CUTICLE COLLAGEN BLI-1-RELATED"/>
    <property type="match status" value="1"/>
</dbReference>
<feature type="region of interest" description="Disordered" evidence="2">
    <location>
        <begin position="90"/>
        <end position="116"/>
    </location>
</feature>
<evidence type="ECO:0000259" key="4">
    <source>
        <dbReference type="SMART" id="SM01088"/>
    </source>
</evidence>
<dbReference type="GO" id="GO:0005581">
    <property type="term" value="C:collagen trimer"/>
    <property type="evidence" value="ECO:0007669"/>
    <property type="project" value="UniProtKB-KW"/>
</dbReference>
<keyword evidence="3" id="KW-1133">Transmembrane helix</keyword>
<organism evidence="5 6">
    <name type="scientific">Teladorsagia circumcincta</name>
    <name type="common">Brown stomach worm</name>
    <name type="synonym">Ostertagia circumcincta</name>
    <dbReference type="NCBI Taxonomy" id="45464"/>
    <lineage>
        <taxon>Eukaryota</taxon>
        <taxon>Metazoa</taxon>
        <taxon>Ecdysozoa</taxon>
        <taxon>Nematoda</taxon>
        <taxon>Chromadorea</taxon>
        <taxon>Rhabditida</taxon>
        <taxon>Rhabditina</taxon>
        <taxon>Rhabditomorpha</taxon>
        <taxon>Strongyloidea</taxon>
        <taxon>Trichostrongylidae</taxon>
        <taxon>Teladorsagia</taxon>
    </lineage>
</organism>
<reference evidence="5 6" key="1">
    <citation type="submission" date="2015-09" db="EMBL/GenBank/DDBJ databases">
        <title>Draft genome of the parasitic nematode Teladorsagia circumcincta isolate WARC Sus (inbred).</title>
        <authorList>
            <person name="Mitreva M."/>
        </authorList>
    </citation>
    <scope>NUCLEOTIDE SEQUENCE [LARGE SCALE GENOMIC DNA]</scope>
    <source>
        <strain evidence="5 6">S</strain>
    </source>
</reference>
<sequence>KMEEKKDSLRGVAFAAVVFSTVAVSACLVTFPLVFHYVQTLQATVQGEVEYCKSRSRDMWREMVEVAPEGGEDPLDILLRTTRQAEAQCCTCQQGPPGPDGQPGPDGKDGQPGAGP</sequence>
<keyword evidence="3" id="KW-0812">Transmembrane</keyword>
<dbReference type="OrthoDB" id="5872565at2759"/>
<keyword evidence="1" id="KW-0677">Repeat</keyword>
<gene>
    <name evidence="5" type="ORF">TELCIR_22144</name>
</gene>
<evidence type="ECO:0000313" key="6">
    <source>
        <dbReference type="Proteomes" id="UP000230423"/>
    </source>
</evidence>
<dbReference type="PANTHER" id="PTHR24637">
    <property type="entry name" value="COLLAGEN"/>
    <property type="match status" value="1"/>
</dbReference>
<dbReference type="SMART" id="SM01088">
    <property type="entry name" value="Col_cuticle_N"/>
    <property type="match status" value="1"/>
</dbReference>
<name>A0A2G9TES7_TELCI</name>
<dbReference type="AlphaFoldDB" id="A0A2G9TES7"/>
<keyword evidence="5" id="KW-0176">Collagen</keyword>
<dbReference type="InterPro" id="IPR002486">
    <property type="entry name" value="Col_cuticle_N"/>
</dbReference>
<protein>
    <submittedName>
        <fullName evidence="5">Nematode cuticle collagen domain protein</fullName>
    </submittedName>
</protein>
<evidence type="ECO:0000256" key="2">
    <source>
        <dbReference type="SAM" id="MobiDB-lite"/>
    </source>
</evidence>
<proteinExistence type="predicted"/>
<keyword evidence="6" id="KW-1185">Reference proteome</keyword>
<dbReference type="EMBL" id="KZ376481">
    <property type="protein sequence ID" value="PIO56457.1"/>
    <property type="molecule type" value="Genomic_DNA"/>
</dbReference>
<feature type="non-terminal residue" evidence="5">
    <location>
        <position position="116"/>
    </location>
</feature>
<keyword evidence="3" id="KW-0472">Membrane</keyword>